<dbReference type="AlphaFoldDB" id="A0A9N9QZN7"/>
<proteinExistence type="predicted"/>
<keyword evidence="2" id="KW-1185">Reference proteome</keyword>
<evidence type="ECO:0000313" key="2">
    <source>
        <dbReference type="Proteomes" id="UP001153714"/>
    </source>
</evidence>
<evidence type="ECO:0000313" key="1">
    <source>
        <dbReference type="EMBL" id="CAG9786883.1"/>
    </source>
</evidence>
<reference evidence="1" key="1">
    <citation type="submission" date="2021-12" db="EMBL/GenBank/DDBJ databases">
        <authorList>
            <person name="King R."/>
        </authorList>
    </citation>
    <scope>NUCLEOTIDE SEQUENCE</scope>
</reference>
<dbReference type="OrthoDB" id="7760980at2759"/>
<sequence length="215" mass="25166">MVLNLQRECMRTTNSVTHKLTKMNNHKDELTKRYWLIKRESKAQRNSGDGQLTIMVNASQDAIKRLEQVKEKMNKIMQMAEICRKYEHLTDDSLLKDVDTNGAPVDFENLDGAMIKECKEYSKMDKFLLKMNRVRVQTICLKAEKAKLAKENVQLKLYIKRYLTELALRGNKSRPQSMQIQSELQKIDVNGKTMYVMLVSRNKCLGSQCFHFYCK</sequence>
<organism evidence="1 2">
    <name type="scientific">Diatraea saccharalis</name>
    <name type="common">sugarcane borer</name>
    <dbReference type="NCBI Taxonomy" id="40085"/>
    <lineage>
        <taxon>Eukaryota</taxon>
        <taxon>Metazoa</taxon>
        <taxon>Ecdysozoa</taxon>
        <taxon>Arthropoda</taxon>
        <taxon>Hexapoda</taxon>
        <taxon>Insecta</taxon>
        <taxon>Pterygota</taxon>
        <taxon>Neoptera</taxon>
        <taxon>Endopterygota</taxon>
        <taxon>Lepidoptera</taxon>
        <taxon>Glossata</taxon>
        <taxon>Ditrysia</taxon>
        <taxon>Pyraloidea</taxon>
        <taxon>Crambidae</taxon>
        <taxon>Crambinae</taxon>
        <taxon>Diatraea</taxon>
    </lineage>
</organism>
<dbReference type="Proteomes" id="UP001153714">
    <property type="component" value="Chromosome 16"/>
</dbReference>
<protein>
    <submittedName>
        <fullName evidence="1">Uncharacterized protein</fullName>
    </submittedName>
</protein>
<dbReference type="EMBL" id="OU893347">
    <property type="protein sequence ID" value="CAG9786883.1"/>
    <property type="molecule type" value="Genomic_DNA"/>
</dbReference>
<reference evidence="1" key="2">
    <citation type="submission" date="2022-10" db="EMBL/GenBank/DDBJ databases">
        <authorList>
            <consortium name="ENA_rothamsted_submissions"/>
            <consortium name="culmorum"/>
            <person name="King R."/>
        </authorList>
    </citation>
    <scope>NUCLEOTIDE SEQUENCE</scope>
</reference>
<accession>A0A9N9QZN7</accession>
<name>A0A9N9QZN7_9NEOP</name>
<gene>
    <name evidence="1" type="ORF">DIATSA_LOCUS4810</name>
</gene>